<dbReference type="InterPro" id="IPR011006">
    <property type="entry name" value="CheY-like_superfamily"/>
</dbReference>
<keyword evidence="11" id="KW-1133">Transmembrane helix</keyword>
<dbReference type="PROSITE" id="PS50110">
    <property type="entry name" value="RESPONSE_REGULATORY"/>
    <property type="match status" value="1"/>
</dbReference>
<keyword evidence="7" id="KW-0067">ATP-binding</keyword>
<evidence type="ECO:0000256" key="2">
    <source>
        <dbReference type="ARBA" id="ARBA00012438"/>
    </source>
</evidence>
<dbReference type="SMART" id="SM00387">
    <property type="entry name" value="HATPase_c"/>
    <property type="match status" value="1"/>
</dbReference>
<dbReference type="InterPro" id="IPR003018">
    <property type="entry name" value="GAF"/>
</dbReference>
<dbReference type="SUPFAM" id="SSF55874">
    <property type="entry name" value="ATPase domain of HSP90 chaperone/DNA topoisomerase II/histidine kinase"/>
    <property type="match status" value="1"/>
</dbReference>
<dbReference type="PRINTS" id="PR00344">
    <property type="entry name" value="BCTRLSENSOR"/>
</dbReference>
<feature type="domain" description="Histidine kinase" evidence="12">
    <location>
        <begin position="520"/>
        <end position="741"/>
    </location>
</feature>
<dbReference type="SUPFAM" id="SSF55781">
    <property type="entry name" value="GAF domain-like"/>
    <property type="match status" value="1"/>
</dbReference>
<comment type="catalytic activity">
    <reaction evidence="1">
        <text>ATP + protein L-histidine = ADP + protein N-phospho-L-histidine.</text>
        <dbReference type="EC" id="2.7.13.3"/>
    </reaction>
</comment>
<dbReference type="SMART" id="SM00065">
    <property type="entry name" value="GAF"/>
    <property type="match status" value="1"/>
</dbReference>
<feature type="coiled-coil region" evidence="10">
    <location>
        <begin position="296"/>
        <end position="330"/>
    </location>
</feature>
<dbReference type="EC" id="2.7.13.3" evidence="2"/>
<organism evidence="14 15">
    <name type="scientific">Desulfoluna butyratoxydans</name>
    <dbReference type="NCBI Taxonomy" id="231438"/>
    <lineage>
        <taxon>Bacteria</taxon>
        <taxon>Pseudomonadati</taxon>
        <taxon>Thermodesulfobacteriota</taxon>
        <taxon>Desulfobacteria</taxon>
        <taxon>Desulfobacterales</taxon>
        <taxon>Desulfolunaceae</taxon>
        <taxon>Desulfoluna</taxon>
    </lineage>
</organism>
<reference evidence="14 15" key="1">
    <citation type="submission" date="2019-03" db="EMBL/GenBank/DDBJ databases">
        <authorList>
            <person name="Nijsse B."/>
        </authorList>
    </citation>
    <scope>NUCLEOTIDE SEQUENCE [LARGE SCALE GENOMIC DNA]</scope>
    <source>
        <strain evidence="14">Desulfoluna butyratoxydans MSL71</strain>
    </source>
</reference>
<dbReference type="InterPro" id="IPR036097">
    <property type="entry name" value="HisK_dim/P_sf"/>
</dbReference>
<keyword evidence="4" id="KW-0808">Transferase</keyword>
<evidence type="ECO:0000256" key="7">
    <source>
        <dbReference type="ARBA" id="ARBA00022840"/>
    </source>
</evidence>
<dbReference type="Pfam" id="PF00072">
    <property type="entry name" value="Response_reg"/>
    <property type="match status" value="1"/>
</dbReference>
<evidence type="ECO:0000313" key="15">
    <source>
        <dbReference type="Proteomes" id="UP000507962"/>
    </source>
</evidence>
<dbReference type="PROSITE" id="PS50109">
    <property type="entry name" value="HIS_KIN"/>
    <property type="match status" value="1"/>
</dbReference>
<dbReference type="RefSeq" id="WP_180137218.1">
    <property type="nucleotide sequence ID" value="NZ_CAADHO010000001.1"/>
</dbReference>
<dbReference type="InterPro" id="IPR036890">
    <property type="entry name" value="HATPase_C_sf"/>
</dbReference>
<keyword evidence="15" id="KW-1185">Reference proteome</keyword>
<evidence type="ECO:0000256" key="5">
    <source>
        <dbReference type="ARBA" id="ARBA00022741"/>
    </source>
</evidence>
<dbReference type="EMBL" id="CAADHO010000001">
    <property type="protein sequence ID" value="VFQ43023.1"/>
    <property type="molecule type" value="Genomic_DNA"/>
</dbReference>
<keyword evidence="3 9" id="KW-0597">Phosphoprotein</keyword>
<dbReference type="Gene3D" id="1.10.287.130">
    <property type="match status" value="1"/>
</dbReference>
<feature type="transmembrane region" description="Helical" evidence="11">
    <location>
        <begin position="191"/>
        <end position="214"/>
    </location>
</feature>
<dbReference type="Pfam" id="PF02518">
    <property type="entry name" value="HATPase_c"/>
    <property type="match status" value="1"/>
</dbReference>
<name>A0A4U8YP67_9BACT</name>
<keyword evidence="5" id="KW-0547">Nucleotide-binding</keyword>
<gene>
    <name evidence="14" type="ORF">MSL71_6450</name>
</gene>
<evidence type="ECO:0000256" key="4">
    <source>
        <dbReference type="ARBA" id="ARBA00022679"/>
    </source>
</evidence>
<protein>
    <recommendedName>
        <fullName evidence="2">histidine kinase</fullName>
        <ecNumber evidence="2">2.7.13.3</ecNumber>
    </recommendedName>
</protein>
<feature type="modified residue" description="4-aspartylphosphate" evidence="9">
    <location>
        <position position="811"/>
    </location>
</feature>
<dbReference type="Gene3D" id="3.30.565.10">
    <property type="entry name" value="Histidine kinase-like ATPase, C-terminal domain"/>
    <property type="match status" value="1"/>
</dbReference>
<accession>A0A4U8YP67</accession>
<dbReference type="InterPro" id="IPR001789">
    <property type="entry name" value="Sig_transdc_resp-reg_receiver"/>
</dbReference>
<evidence type="ECO:0000256" key="11">
    <source>
        <dbReference type="SAM" id="Phobius"/>
    </source>
</evidence>
<dbReference type="PANTHER" id="PTHR43065">
    <property type="entry name" value="SENSOR HISTIDINE KINASE"/>
    <property type="match status" value="1"/>
</dbReference>
<evidence type="ECO:0000256" key="6">
    <source>
        <dbReference type="ARBA" id="ARBA00022777"/>
    </source>
</evidence>
<dbReference type="CDD" id="cd00082">
    <property type="entry name" value="HisKA"/>
    <property type="match status" value="1"/>
</dbReference>
<dbReference type="CDD" id="cd17546">
    <property type="entry name" value="REC_hyHK_CKI1_RcsC-like"/>
    <property type="match status" value="1"/>
</dbReference>
<dbReference type="GO" id="GO:0000155">
    <property type="term" value="F:phosphorelay sensor kinase activity"/>
    <property type="evidence" value="ECO:0007669"/>
    <property type="project" value="InterPro"/>
</dbReference>
<dbReference type="GO" id="GO:0005524">
    <property type="term" value="F:ATP binding"/>
    <property type="evidence" value="ECO:0007669"/>
    <property type="project" value="UniProtKB-KW"/>
</dbReference>
<dbReference type="InterPro" id="IPR004358">
    <property type="entry name" value="Sig_transdc_His_kin-like_C"/>
</dbReference>
<dbReference type="SMART" id="SM00448">
    <property type="entry name" value="REC"/>
    <property type="match status" value="1"/>
</dbReference>
<dbReference type="InterPro" id="IPR029016">
    <property type="entry name" value="GAF-like_dom_sf"/>
</dbReference>
<dbReference type="Gene3D" id="3.40.50.2300">
    <property type="match status" value="1"/>
</dbReference>
<dbReference type="Pfam" id="PF13185">
    <property type="entry name" value="GAF_2"/>
    <property type="match status" value="1"/>
</dbReference>
<dbReference type="PANTHER" id="PTHR43065:SF46">
    <property type="entry name" value="C4-DICARBOXYLATE TRANSPORT SENSOR PROTEIN DCTB"/>
    <property type="match status" value="1"/>
</dbReference>
<keyword evidence="8" id="KW-0902">Two-component regulatory system</keyword>
<evidence type="ECO:0000256" key="10">
    <source>
        <dbReference type="SAM" id="Coils"/>
    </source>
</evidence>
<sequence length="886" mass="97721">MAFHMRLQTKLLAVVSVLVLAVVFVSSGLVTYSQKKRVTEATYKLMERDARYLSRRISHNIYNSNWRTIQITLDMALQSNGDMLYYAIHDKDGKILFSSDSKSVGGWLPGCVADGPRSEVFERYQSKEFSVRERPLSEAVAYKGVVRGGKGEAVFDTCMKVRYIGRPIGCLRIGYSSRELSAHIRKSAMDVLAGGAAILMTVITGLLILIRISIAPLGRLNRKLLLLRKRAETEPVGKVLGSLDIDEMSDGSTTTEIRELSLSFGALSGMLVENWQQLEAQQVDLEKNVAKRTCALRKANRALLREIAEKKEAEEKLRVKNSLMEALHDTTLDLMRQLGFNELLKLLLKRAGGLMNMESGYYFEYRESTRQLHPIVTSGPFLEVPKIPSRIGEGLVGRVWETDRPLYVEDYKTWNGRVKGHPGLETLGASVAVPIRLEGNVGGVMGLAQFGDDFEMDETAMAVLIRFAELATIALNNAMMHTKLQEELDERRRVEEEKDRLFQHLLQAQKLEAIGTLAGGIAHDINNLLMAIQGNISLIMSLTGPGDIVHKRGGKIEELVASGSSLTSQLLGFARGGRSHVRPESVNTVVKSSLSMFGRTRKGIMISEAMAEWLPNVEIDRTQMEQVLLNLYLNASHAMPDGGRIHIETGMTDLDDKLAAAFNLKSGAYVTVAVSDTGVGMDKKTQSKIFDPFFTTREMGRGTGLGLASAYGIVKNHKGAITVTSEKGRGACFTIHLPATSKARWEEEASPLAVHSGEGTVLVVDDEPEIREVVKTMLKGLGYRCLVAENSSRCVSMYREAWQEIDLVLLDVVMPDAGGDIAYRAMKKINPDVRVILCSGYSLEGRAEKMMEAGCNGFIQKPFSVEVLSTEIHRVLEGSGEKAPVG</sequence>
<keyword evidence="11" id="KW-0812">Transmembrane</keyword>
<evidence type="ECO:0000259" key="12">
    <source>
        <dbReference type="PROSITE" id="PS50109"/>
    </source>
</evidence>
<evidence type="ECO:0000259" key="13">
    <source>
        <dbReference type="PROSITE" id="PS50110"/>
    </source>
</evidence>
<keyword evidence="11" id="KW-0472">Membrane</keyword>
<dbReference type="AlphaFoldDB" id="A0A4U8YP67"/>
<proteinExistence type="predicted"/>
<dbReference type="Proteomes" id="UP000507962">
    <property type="component" value="Unassembled WGS sequence"/>
</dbReference>
<evidence type="ECO:0000256" key="3">
    <source>
        <dbReference type="ARBA" id="ARBA00022553"/>
    </source>
</evidence>
<feature type="domain" description="Response regulatory" evidence="13">
    <location>
        <begin position="760"/>
        <end position="876"/>
    </location>
</feature>
<dbReference type="InterPro" id="IPR005467">
    <property type="entry name" value="His_kinase_dom"/>
</dbReference>
<evidence type="ECO:0000256" key="8">
    <source>
        <dbReference type="ARBA" id="ARBA00023012"/>
    </source>
</evidence>
<dbReference type="SUPFAM" id="SSF47384">
    <property type="entry name" value="Homodimeric domain of signal transducing histidine kinase"/>
    <property type="match status" value="1"/>
</dbReference>
<dbReference type="InterPro" id="IPR003594">
    <property type="entry name" value="HATPase_dom"/>
</dbReference>
<dbReference type="Gene3D" id="3.30.450.40">
    <property type="match status" value="1"/>
</dbReference>
<dbReference type="InterPro" id="IPR003661">
    <property type="entry name" value="HisK_dim/P_dom"/>
</dbReference>
<keyword evidence="6" id="KW-0418">Kinase</keyword>
<dbReference type="SUPFAM" id="SSF52172">
    <property type="entry name" value="CheY-like"/>
    <property type="match status" value="1"/>
</dbReference>
<evidence type="ECO:0000256" key="1">
    <source>
        <dbReference type="ARBA" id="ARBA00000085"/>
    </source>
</evidence>
<evidence type="ECO:0000313" key="14">
    <source>
        <dbReference type="EMBL" id="VFQ43023.1"/>
    </source>
</evidence>
<evidence type="ECO:0000256" key="9">
    <source>
        <dbReference type="PROSITE-ProRule" id="PRU00169"/>
    </source>
</evidence>
<keyword evidence="10" id="KW-0175">Coiled coil</keyword>